<dbReference type="KEGG" id="lmom:IJ09_09610"/>
<evidence type="ECO:0000313" key="14">
    <source>
        <dbReference type="Proteomes" id="UP000845014"/>
    </source>
</evidence>
<evidence type="ECO:0000313" key="12">
    <source>
        <dbReference type="Proteomes" id="UP000458487"/>
    </source>
</evidence>
<proteinExistence type="predicted"/>
<dbReference type="EMBL" id="DAAEQL010000017">
    <property type="protein sequence ID" value="HAA8491877.1"/>
    <property type="molecule type" value="Genomic_DNA"/>
</dbReference>
<evidence type="ECO:0000313" key="3">
    <source>
        <dbReference type="EMBL" id="EDN9629925.1"/>
    </source>
</evidence>
<evidence type="ECO:0000313" key="8">
    <source>
        <dbReference type="Proteomes" id="UP000269407"/>
    </source>
</evidence>
<protein>
    <submittedName>
        <fullName evidence="1">Uncharacterized protein</fullName>
    </submittedName>
</protein>
<dbReference type="EMBL" id="RCRQ01000002">
    <property type="protein sequence ID" value="MCO37828.1"/>
    <property type="molecule type" value="Genomic_DNA"/>
</dbReference>
<dbReference type="Proteomes" id="UP000401273">
    <property type="component" value="Unassembled WGS sequence"/>
</dbReference>
<evidence type="ECO:0000313" key="1">
    <source>
        <dbReference type="EMBL" id="EAE2897841.1"/>
    </source>
</evidence>
<dbReference type="Proteomes" id="UP000406081">
    <property type="component" value="Unassembled WGS sequence"/>
</dbReference>
<evidence type="ECO:0000313" key="10">
    <source>
        <dbReference type="Proteomes" id="UP000401273"/>
    </source>
</evidence>
<reference evidence="1 10" key="4">
    <citation type="submission" date="2019-03" db="EMBL/GenBank/DDBJ databases">
        <authorList>
            <person name="Ashton P.M."/>
            <person name="Dallman T."/>
            <person name="Nair S."/>
            <person name="De Pinna E."/>
            <person name="Peters T."/>
            <person name="Grant K."/>
        </authorList>
    </citation>
    <scope>NUCLEOTIDE SEQUENCE [LARGE SCALE GENOMIC DNA]</scope>
    <source>
        <strain evidence="3 12">833351</strain>
        <strain evidence="1">RL15000271</strain>
    </source>
</reference>
<organism evidence="1 10">
    <name type="scientific">Listeria monocytogenes</name>
    <dbReference type="NCBI Taxonomy" id="1639"/>
    <lineage>
        <taxon>Bacteria</taxon>
        <taxon>Bacillati</taxon>
        <taxon>Bacillota</taxon>
        <taxon>Bacilli</taxon>
        <taxon>Bacillales</taxon>
        <taxon>Listeriaceae</taxon>
        <taxon>Listeria</taxon>
    </lineage>
</organism>
<evidence type="ECO:0000313" key="6">
    <source>
        <dbReference type="EMBL" id="MCO37828.1"/>
    </source>
</evidence>
<evidence type="ECO:0000313" key="4">
    <source>
        <dbReference type="EMBL" id="HAA8491877.1"/>
    </source>
</evidence>
<dbReference type="EMBL" id="QXKO01000004">
    <property type="protein sequence ID" value="RJZ21564.1"/>
    <property type="molecule type" value="Genomic_DNA"/>
</dbReference>
<dbReference type="Proteomes" id="UP000840567">
    <property type="component" value="Unassembled WGS sequence"/>
</dbReference>
<dbReference type="RefSeq" id="WP_008946553.1">
    <property type="nucleotide sequence ID" value="NZ_BAAFVE010000015.1"/>
</dbReference>
<dbReference type="Proteomes" id="UP000845014">
    <property type="component" value="Unassembled WGS sequence"/>
</dbReference>
<name>A0A3T2B806_LISMN</name>
<dbReference type="EMBL" id="AAARLF010000003">
    <property type="protein sequence ID" value="EAE2897841.1"/>
    <property type="molecule type" value="Genomic_DNA"/>
</dbReference>
<evidence type="ECO:0000313" key="2">
    <source>
        <dbReference type="EMBL" id="EAG0995216.1"/>
    </source>
</evidence>
<accession>A0A3T2B806</accession>
<dbReference type="EMBL" id="DAAHUJ010000004">
    <property type="protein sequence ID" value="HAB7364570.1"/>
    <property type="molecule type" value="Genomic_DNA"/>
</dbReference>
<reference evidence="6 8" key="3">
    <citation type="submission" date="2018-07" db="EMBL/GenBank/DDBJ databases">
        <authorList>
            <consortium name="GenomeTrakr: Next Generation Sequencing Network for Food Pathogen Tracability"/>
        </authorList>
    </citation>
    <scope>NUCLEOTIDE SEQUENCE [LARGE SCALE GENOMIC DNA]</scope>
    <source>
        <strain evidence="2 11">ARS-CC9329</strain>
        <strain evidence="6 8">FDA00013213</strain>
    </source>
</reference>
<dbReference type="Proteomes" id="UP000285054">
    <property type="component" value="Unassembled WGS sequence"/>
</dbReference>
<dbReference type="Proteomes" id="UP000269407">
    <property type="component" value="Unassembled WGS sequence"/>
</dbReference>
<reference evidence="5" key="5">
    <citation type="submission" date="2020-01" db="EMBL/GenBank/DDBJ databases">
        <authorList>
            <consortium name="NCBI Pathogen Detection Project"/>
        </authorList>
    </citation>
    <scope>NUCLEOTIDE SEQUENCE</scope>
    <source>
        <strain evidence="5">CFIAFB20160079</strain>
        <strain evidence="4">Sam_F526FDD3-C0F7-43DB-B204-E231FEF9C926</strain>
    </source>
</reference>
<dbReference type="EMBL" id="AANDQG010000004">
    <property type="protein sequence ID" value="EDN9629925.1"/>
    <property type="molecule type" value="Genomic_DNA"/>
</dbReference>
<dbReference type="AlphaFoldDB" id="A0A3T2B806"/>
<evidence type="ECO:0000313" key="11">
    <source>
        <dbReference type="Proteomes" id="UP000406081"/>
    </source>
</evidence>
<sequence length="121" mass="14050">MNNIDSIMSKYNKQQVSKIKDFLLSEIDSDNIEETIDFVKSNNQEKMGKFQDILYDGGIYSGLFIEGNQYLISSSNRKVLIIDAVSEENGVDKELTRIECSLEDFTFLLRNIKDVLRYEEF</sequence>
<evidence type="ECO:0000313" key="9">
    <source>
        <dbReference type="Proteomes" id="UP000285054"/>
    </source>
</evidence>
<reference evidence="13 14" key="2">
    <citation type="journal article" date="2018" name="Genome Biol.">
        <title>SKESA: strategic k-mer extension for scrupulous assemblies.</title>
        <authorList>
            <person name="Souvorov A."/>
            <person name="Agarwala R."/>
            <person name="Lipman D.J."/>
        </authorList>
    </citation>
    <scope>NUCLEOTIDE SEQUENCE [LARGE SCALE GENOMIC DNA]</scope>
    <source>
        <strain evidence="5 14">CFIAFB20160079</strain>
        <strain evidence="4">Sam_F526FDD3-C0F7-43DB-B204-E231FEF9C926</strain>
    </source>
</reference>
<evidence type="ECO:0000313" key="13">
    <source>
        <dbReference type="Proteomes" id="UP000840567"/>
    </source>
</evidence>
<dbReference type="Proteomes" id="UP000458487">
    <property type="component" value="Unassembled WGS sequence"/>
</dbReference>
<gene>
    <name evidence="2" type="ORF">A3R20_11465</name>
    <name evidence="6" type="ORF">DOV25_05125</name>
    <name evidence="7" type="ORF">DYZ50_02026</name>
    <name evidence="1" type="ORF">E1W43_07780</name>
    <name evidence="4" type="ORF">GHO09_15475</name>
    <name evidence="3" type="ORF">GI230_09985</name>
    <name evidence="5" type="ORF">GYO01_10650</name>
</gene>
<reference evidence="7 9" key="1">
    <citation type="journal article" date="2018" name="BMC Genomics">
        <title>Genes significantly associated with lineage II food isolates of Listeria monocytogenes.</title>
        <authorList>
            <person name="Pirone-Davies C."/>
            <person name="Chen Y."/>
            <person name="Pightling A."/>
            <person name="Ryan G."/>
            <person name="Wang Y."/>
            <person name="Yao K."/>
            <person name="Hoffmann M."/>
            <person name="Allard M.W."/>
        </authorList>
    </citation>
    <scope>NUCLEOTIDE SEQUENCE [LARGE SCALE GENOMIC DNA]</scope>
    <source>
        <strain evidence="7 9">PNUSAL000190</strain>
    </source>
</reference>
<comment type="caution">
    <text evidence="1">The sequence shown here is derived from an EMBL/GenBank/DDBJ whole genome shotgun (WGS) entry which is preliminary data.</text>
</comment>
<evidence type="ECO:0000313" key="5">
    <source>
        <dbReference type="EMBL" id="HAB7364570.1"/>
    </source>
</evidence>
<evidence type="ECO:0000313" key="7">
    <source>
        <dbReference type="EMBL" id="RJZ21564.1"/>
    </source>
</evidence>
<dbReference type="EMBL" id="AABAIH010000003">
    <property type="protein sequence ID" value="EAG0995216.1"/>
    <property type="molecule type" value="Genomic_DNA"/>
</dbReference>
<dbReference type="GeneID" id="87012480"/>